<dbReference type="EMBL" id="RYVC01000017">
    <property type="protein sequence ID" value="RYQ45183.1"/>
    <property type="molecule type" value="Genomic_DNA"/>
</dbReference>
<evidence type="ECO:0000256" key="1">
    <source>
        <dbReference type="ARBA" id="ARBA00002190"/>
    </source>
</evidence>
<organism evidence="8 9">
    <name type="scientific">Bifidobacterium pseudolongum subsp. globosum</name>
    <dbReference type="NCBI Taxonomy" id="1690"/>
    <lineage>
        <taxon>Bacteria</taxon>
        <taxon>Bacillati</taxon>
        <taxon>Actinomycetota</taxon>
        <taxon>Actinomycetes</taxon>
        <taxon>Bifidobacteriales</taxon>
        <taxon>Bifidobacteriaceae</taxon>
        <taxon>Bifidobacterium</taxon>
    </lineage>
</organism>
<keyword evidence="4 6" id="KW-0238">DNA-binding</keyword>
<protein>
    <recommendedName>
        <fullName evidence="6">Mutator family transposase</fullName>
    </recommendedName>
</protein>
<keyword evidence="5 6" id="KW-0233">DNA recombination</keyword>
<dbReference type="PANTHER" id="PTHR33217">
    <property type="entry name" value="TRANSPOSASE FOR INSERTION SEQUENCE ELEMENT IS1081"/>
    <property type="match status" value="1"/>
</dbReference>
<keyword evidence="6" id="KW-0814">Transposable element</keyword>
<sequence length="249" mass="27430">MASVSDDVALTMDDMPLGEDDRRNGYRERRLRTVIGEIVLRVPKLREDTYFPELVTRPYSHVDRAMVGVVSRAYVNGMSARRIEKVAGGLEFGRSGPSTASRMLASLDGEVDASRQGEFDAGSPVPYLWLDAAYVKCRDDDSRVCSRATVTAIGAFMDGTRRFVGFDLVDTESYDSWKRFLPSLRKRGVGGVRLVTSDAHAGLRRAVMDRIGLDRPARRRTARGRARGRAGPSGVPPGALGRTAHQQRA</sequence>
<dbReference type="InterPro" id="IPR001207">
    <property type="entry name" value="Transposase_mutator"/>
</dbReference>
<name>A0A8B3RMG1_9BIFI</name>
<comment type="similarity">
    <text evidence="2 6">Belongs to the transposase mutator family.</text>
</comment>
<feature type="region of interest" description="Disordered" evidence="7">
    <location>
        <begin position="214"/>
        <end position="249"/>
    </location>
</feature>
<evidence type="ECO:0000313" key="9">
    <source>
        <dbReference type="Proteomes" id="UP000292933"/>
    </source>
</evidence>
<dbReference type="AlphaFoldDB" id="A0A8B3RMG1"/>
<comment type="function">
    <text evidence="1 6">Required for the transposition of the insertion element.</text>
</comment>
<comment type="caution">
    <text evidence="8">The sequence shown here is derived from an EMBL/GenBank/DDBJ whole genome shotgun (WGS) entry which is preliminary data.</text>
</comment>
<evidence type="ECO:0000256" key="6">
    <source>
        <dbReference type="RuleBase" id="RU365089"/>
    </source>
</evidence>
<feature type="compositionally biased region" description="Low complexity" evidence="7">
    <location>
        <begin position="229"/>
        <end position="239"/>
    </location>
</feature>
<reference evidence="8 9" key="1">
    <citation type="submission" date="2018-12" db="EMBL/GenBank/DDBJ databases">
        <title>Unveiling genomic diversity among members of the Bifidobacterium pseudolongum species, a widely distributed gut commensal of the animal kingdom.</title>
        <authorList>
            <person name="Lugli G.A."/>
            <person name="Duranti S."/>
            <person name="Albert K."/>
            <person name="Mancabelli L."/>
            <person name="Napoli S."/>
            <person name="Viappiani A."/>
            <person name="Anzalone R."/>
            <person name="Longhi G."/>
            <person name="Milani C."/>
            <person name="Turroni F."/>
            <person name="Alessandri G."/>
            <person name="Sela D.A."/>
            <person name="Van Sinderen D."/>
            <person name="Ventura M."/>
        </authorList>
    </citation>
    <scope>NUCLEOTIDE SEQUENCE [LARGE SCALE GENOMIC DNA]</scope>
    <source>
        <strain evidence="8 9">1780B</strain>
    </source>
</reference>
<evidence type="ECO:0000256" key="2">
    <source>
        <dbReference type="ARBA" id="ARBA00010961"/>
    </source>
</evidence>
<evidence type="ECO:0000256" key="4">
    <source>
        <dbReference type="ARBA" id="ARBA00023125"/>
    </source>
</evidence>
<keyword evidence="3 6" id="KW-0815">Transposition</keyword>
<evidence type="ECO:0000256" key="5">
    <source>
        <dbReference type="ARBA" id="ARBA00023172"/>
    </source>
</evidence>
<gene>
    <name evidence="8" type="ORF">PG1780B_1502</name>
</gene>
<dbReference type="PANTHER" id="PTHR33217:SF7">
    <property type="entry name" value="TRANSPOSASE FOR INSERTION SEQUENCE ELEMENT IS1081"/>
    <property type="match status" value="1"/>
</dbReference>
<evidence type="ECO:0000256" key="7">
    <source>
        <dbReference type="SAM" id="MobiDB-lite"/>
    </source>
</evidence>
<dbReference type="GO" id="GO:0006313">
    <property type="term" value="P:DNA transposition"/>
    <property type="evidence" value="ECO:0007669"/>
    <property type="project" value="UniProtKB-UniRule"/>
</dbReference>
<dbReference type="GO" id="GO:0004803">
    <property type="term" value="F:transposase activity"/>
    <property type="evidence" value="ECO:0007669"/>
    <property type="project" value="UniProtKB-UniRule"/>
</dbReference>
<dbReference type="Proteomes" id="UP000292933">
    <property type="component" value="Unassembled WGS sequence"/>
</dbReference>
<dbReference type="Pfam" id="PF00872">
    <property type="entry name" value="Transposase_mut"/>
    <property type="match status" value="1"/>
</dbReference>
<feature type="compositionally biased region" description="Basic residues" evidence="7">
    <location>
        <begin position="217"/>
        <end position="228"/>
    </location>
</feature>
<proteinExistence type="inferred from homology"/>
<dbReference type="GO" id="GO:0003677">
    <property type="term" value="F:DNA binding"/>
    <property type="evidence" value="ECO:0007669"/>
    <property type="project" value="UniProtKB-UniRule"/>
</dbReference>
<evidence type="ECO:0000256" key="3">
    <source>
        <dbReference type="ARBA" id="ARBA00022578"/>
    </source>
</evidence>
<dbReference type="RefSeq" id="WP_242503192.1">
    <property type="nucleotide sequence ID" value="NZ_RYVC01000017.1"/>
</dbReference>
<evidence type="ECO:0000313" key="8">
    <source>
        <dbReference type="EMBL" id="RYQ45183.1"/>
    </source>
</evidence>
<accession>A0A8B3RMG1</accession>